<evidence type="ECO:0000259" key="2">
    <source>
        <dbReference type="Pfam" id="PF02174"/>
    </source>
</evidence>
<organism evidence="3">
    <name type="scientific">Anisakis simplex</name>
    <name type="common">Herring worm</name>
    <dbReference type="NCBI Taxonomy" id="6269"/>
    <lineage>
        <taxon>Eukaryota</taxon>
        <taxon>Metazoa</taxon>
        <taxon>Ecdysozoa</taxon>
        <taxon>Nematoda</taxon>
        <taxon>Chromadorea</taxon>
        <taxon>Rhabditida</taxon>
        <taxon>Spirurina</taxon>
        <taxon>Ascaridomorpha</taxon>
        <taxon>Ascaridoidea</taxon>
        <taxon>Anisakidae</taxon>
        <taxon>Anisakis</taxon>
        <taxon>Anisakis simplex complex</taxon>
    </lineage>
</organism>
<protein>
    <submittedName>
        <fullName evidence="3">IRS-type PTB domain-containing protein</fullName>
    </submittedName>
</protein>
<feature type="compositionally biased region" description="Polar residues" evidence="1">
    <location>
        <begin position="213"/>
        <end position="227"/>
    </location>
</feature>
<feature type="region of interest" description="Disordered" evidence="1">
    <location>
        <begin position="268"/>
        <end position="300"/>
    </location>
</feature>
<evidence type="ECO:0000313" key="3">
    <source>
        <dbReference type="WBParaSite" id="ASIM_0001968001-mRNA-1"/>
    </source>
</evidence>
<sequence>LKECISVMLPDETFFLKPLSDADDLEDWFSQLIDKTRQARATRLGRPVFREEYFEIAWDVEMVKLPKLRKKSKGVDNMEDVVSKYSEQLLGKRRMCMYPHSVIIARRGLTASANGFPPLHPDEFMEFPMNAVSNFGKQEKYFFLRVGRFAPTGAGELWLCTESGDCAASIYEKVSKICERESEKRRSQGGRLPSHTSSRRSGLHRDRAHTQSHRPQTDTSALSSAFDNSRKTSAVSISSMFPTSSPPATNLSARSSSFCIAGHASATRGATPNVARQPIKEESAKTSPSELPKLPASDGSGVVKFVANRNNSDELFGDDPDESSGGTIMYIGDQDAAGRCGDETPKCQFKSLS</sequence>
<dbReference type="SUPFAM" id="SSF50729">
    <property type="entry name" value="PH domain-like"/>
    <property type="match status" value="1"/>
</dbReference>
<dbReference type="AlphaFoldDB" id="A0A0M3KFC1"/>
<dbReference type="InterPro" id="IPR011993">
    <property type="entry name" value="PH-like_dom_sf"/>
</dbReference>
<dbReference type="Pfam" id="PF02174">
    <property type="entry name" value="IRS"/>
    <property type="match status" value="1"/>
</dbReference>
<proteinExistence type="predicted"/>
<reference evidence="3" key="1">
    <citation type="submission" date="2017-02" db="UniProtKB">
        <authorList>
            <consortium name="WormBaseParasite"/>
        </authorList>
    </citation>
    <scope>IDENTIFICATION</scope>
</reference>
<dbReference type="InterPro" id="IPR002404">
    <property type="entry name" value="IRS_PTB"/>
</dbReference>
<name>A0A0M3KFC1_ANISI</name>
<evidence type="ECO:0000256" key="1">
    <source>
        <dbReference type="SAM" id="MobiDB-lite"/>
    </source>
</evidence>
<dbReference type="WBParaSite" id="ASIM_0001968001-mRNA-1">
    <property type="protein sequence ID" value="ASIM_0001968001-mRNA-1"/>
    <property type="gene ID" value="ASIM_0001968001"/>
</dbReference>
<feature type="domain" description="IRS-type PTB" evidence="2">
    <location>
        <begin position="124"/>
        <end position="174"/>
    </location>
</feature>
<dbReference type="Gene3D" id="2.30.29.30">
    <property type="entry name" value="Pleckstrin-homology domain (PH domain)/Phosphotyrosine-binding domain (PTB)"/>
    <property type="match status" value="1"/>
</dbReference>
<feature type="region of interest" description="Disordered" evidence="1">
    <location>
        <begin position="180"/>
        <end position="227"/>
    </location>
</feature>
<accession>A0A0M3KFC1</accession>